<feature type="transmembrane region" description="Helical" evidence="8">
    <location>
        <begin position="723"/>
        <end position="747"/>
    </location>
</feature>
<feature type="transmembrane region" description="Helical" evidence="8">
    <location>
        <begin position="897"/>
        <end position="920"/>
    </location>
</feature>
<evidence type="ECO:0000259" key="11">
    <source>
        <dbReference type="Pfam" id="PF16178"/>
    </source>
</evidence>
<sequence>YVLVWEEDLQSERCPQDPLLLSYRQRFEANLRKAGLQLEEEVSSSDKKKIHFVKLFIPWDAMCYYAELMSLRAPLLVHPNPTASNWSAQVLSSLRLPNPMDQEVPKKPADLYTCPFRKSKLNRFLGNENPTTFFTTTQRHQVAREILGTMAYGQGKQAEIGIDRLLEEGGPYELPKSADGLATEDLNSRQILQAYWARWSQWYKYQPLDHIREYFGEKIGIYFAWLGECLEVKYGSSGLYTCWLLPASLVGLAVFAYGCFTFHSNVPAEEICNSSQEFKMCPLCDEAIGCQYWYLSDTCVYAKIAYLFDHPGTVLYAVFVSIWAVAFLEAWKRKSASLAHHWDVADFEEQQERPRPEFAAQCTDLQDQPPVAFLEAWKRKSASLAHHWDVADFEEQQERPRPEFAAQCTAYKTNPVTGQVEPHFPDKQRIPRLITGIASIAVMVTDYIAVRFSTELGRGQLYRVRDRGQLYRLVKKKKKMNKFTEMVLISKSEYDMLMQNLKPTESASEYSLKHAQQKCDDILYTEDYPAEVKRNMYQNAMQSVLTKRKQAEEEATKSKAKAKTMKADLPQNNWEEKISKSVPQKFKTRARTLKVTNLVGGVDLKLDGGEGAQLPLRELALSMAHVIYRPAWPRVLIKRMRTPRVTLLLYPTGQLSICGAKTHADAKRAAHRFVAMLHRRVSTQLLPPQLVVVFIFLAAVVAYRLLVSVPLFRNPLFHARANLLANASAAVLNLIIIMCLGQVYEKLAYRITQWEMHRTQTEFEDQLALKVSIFQIVNYYSSIVYIAFFKGKFMGLPGRYLTFLGLRNEECDSGGCLIELAQQLGVIMIGKQIINNCQEFVLPKLASWIHRFRSGLKSSTAAEMDDSNESSGQRLTRCEADYRLVPYEGLFDEYLEMVLQFGFITIFVAAFPLAPLFALLNNWLEIRLDAGKLVRDTRRPVSERAQGIGIWFSLLEVMVKLSVISNAFLIAFTSEFLPRQLYRHVVDSELRGYANFSLAWAPPNATSQPCRYRAFRDADGNYSMFHWRLLAVRLGFVILFEHVVFFTSRLLDLLIPDVPETVRIKMRREQYLGRQALMDAEIKTKSAN</sequence>
<keyword evidence="6 8" id="KW-0472">Membrane</keyword>
<dbReference type="GO" id="GO:0005254">
    <property type="term" value="F:chloride channel activity"/>
    <property type="evidence" value="ECO:0007669"/>
    <property type="project" value="TreeGrafter"/>
</dbReference>
<feature type="domain" description="Anoctamin transmembrane" evidence="10">
    <location>
        <begin position="211"/>
        <end position="363"/>
    </location>
</feature>
<dbReference type="InterPro" id="IPR007632">
    <property type="entry name" value="Anoctamin"/>
</dbReference>
<keyword evidence="9" id="KW-0175">Coiled coil</keyword>
<evidence type="ECO:0000256" key="4">
    <source>
        <dbReference type="ARBA" id="ARBA00022692"/>
    </source>
</evidence>
<feature type="domain" description="Anoctamin dimerisation" evidence="11">
    <location>
        <begin position="1"/>
        <end position="208"/>
    </location>
</feature>
<feature type="transmembrane region" description="Helical" evidence="8">
    <location>
        <begin position="685"/>
        <end position="703"/>
    </location>
</feature>
<reference evidence="13" key="1">
    <citation type="submission" date="2016-11" db="UniProtKB">
        <authorList>
            <consortium name="WormBaseParasite"/>
        </authorList>
    </citation>
    <scope>IDENTIFICATION</scope>
</reference>
<evidence type="ECO:0000256" key="5">
    <source>
        <dbReference type="ARBA" id="ARBA00022989"/>
    </source>
</evidence>
<dbReference type="WBParaSite" id="maker-uti_cns_0009396-snap-gene-0.4-mRNA-1">
    <property type="protein sequence ID" value="maker-uti_cns_0009396-snap-gene-0.4-mRNA-1"/>
    <property type="gene ID" value="maker-uti_cns_0009396-snap-gene-0.4"/>
</dbReference>
<evidence type="ECO:0000256" key="1">
    <source>
        <dbReference type="ARBA" id="ARBA00004651"/>
    </source>
</evidence>
<feature type="transmembrane region" description="Helical" evidence="8">
    <location>
        <begin position="948"/>
        <end position="972"/>
    </location>
</feature>
<evidence type="ECO:0000313" key="12">
    <source>
        <dbReference type="Proteomes" id="UP000095280"/>
    </source>
</evidence>
<keyword evidence="4 8" id="KW-0812">Transmembrane</keyword>
<proteinExistence type="inferred from homology"/>
<evidence type="ECO:0000256" key="2">
    <source>
        <dbReference type="ARBA" id="ARBA00009671"/>
    </source>
</evidence>
<dbReference type="SUPFAM" id="SSF55945">
    <property type="entry name" value="TATA-box binding protein-like"/>
    <property type="match status" value="1"/>
</dbReference>
<dbReference type="GO" id="GO:0006352">
    <property type="term" value="P:DNA-templated transcription initiation"/>
    <property type="evidence" value="ECO:0007669"/>
    <property type="project" value="InterPro"/>
</dbReference>
<dbReference type="InterPro" id="IPR049452">
    <property type="entry name" value="Anoctamin_TM"/>
</dbReference>
<keyword evidence="12" id="KW-1185">Reference proteome</keyword>
<evidence type="ECO:0000259" key="10">
    <source>
        <dbReference type="Pfam" id="PF04547"/>
    </source>
</evidence>
<dbReference type="InterPro" id="IPR032394">
    <property type="entry name" value="Anoct_dimer"/>
</dbReference>
<dbReference type="GO" id="GO:0003677">
    <property type="term" value="F:DNA binding"/>
    <property type="evidence" value="ECO:0007669"/>
    <property type="project" value="UniProtKB-KW"/>
</dbReference>
<keyword evidence="7" id="KW-0325">Glycoprotein</keyword>
<comment type="subcellular location">
    <subcellularLocation>
        <location evidence="1">Cell membrane</location>
        <topology evidence="1">Multi-pass membrane protein</topology>
    </subcellularLocation>
    <subcellularLocation>
        <location evidence="8">Membrane</location>
        <topology evidence="8">Multi-pass membrane protein</topology>
    </subcellularLocation>
</comment>
<dbReference type="GO" id="GO:0005886">
    <property type="term" value="C:plasma membrane"/>
    <property type="evidence" value="ECO:0007669"/>
    <property type="project" value="UniProtKB-SubCell"/>
</dbReference>
<evidence type="ECO:0000256" key="7">
    <source>
        <dbReference type="ARBA" id="ARBA00023180"/>
    </source>
</evidence>
<feature type="domain" description="Anoctamin transmembrane" evidence="10">
    <location>
        <begin position="371"/>
        <end position="445"/>
    </location>
</feature>
<organism evidence="12 13">
    <name type="scientific">Macrostomum lignano</name>
    <dbReference type="NCBI Taxonomy" id="282301"/>
    <lineage>
        <taxon>Eukaryota</taxon>
        <taxon>Metazoa</taxon>
        <taxon>Spiralia</taxon>
        <taxon>Lophotrochozoa</taxon>
        <taxon>Platyhelminthes</taxon>
        <taxon>Rhabditophora</taxon>
        <taxon>Macrostomorpha</taxon>
        <taxon>Macrostomida</taxon>
        <taxon>Macrostomidae</taxon>
        <taxon>Macrostomum</taxon>
    </lineage>
</organism>
<comment type="similarity">
    <text evidence="2 8">Belongs to the anoctamin family.</text>
</comment>
<dbReference type="PANTHER" id="PTHR12308">
    <property type="entry name" value="ANOCTAMIN"/>
    <property type="match status" value="1"/>
</dbReference>
<evidence type="ECO:0000256" key="9">
    <source>
        <dbReference type="SAM" id="Coils"/>
    </source>
</evidence>
<dbReference type="AlphaFoldDB" id="A0A1I8I2Z0"/>
<evidence type="ECO:0000313" key="13">
    <source>
        <dbReference type="WBParaSite" id="maker-uti_cns_0009396-snap-gene-0.4-mRNA-1"/>
    </source>
</evidence>
<dbReference type="Pfam" id="PF16178">
    <property type="entry name" value="Anoct_dimer"/>
    <property type="match status" value="1"/>
</dbReference>
<dbReference type="Pfam" id="PF04547">
    <property type="entry name" value="Anoctamin"/>
    <property type="match status" value="3"/>
</dbReference>
<evidence type="ECO:0000256" key="8">
    <source>
        <dbReference type="RuleBase" id="RU280814"/>
    </source>
</evidence>
<dbReference type="Gene3D" id="3.30.310.10">
    <property type="entry name" value="TATA-Binding Protein"/>
    <property type="match status" value="1"/>
</dbReference>
<feature type="coiled-coil region" evidence="9">
    <location>
        <begin position="534"/>
        <end position="568"/>
    </location>
</feature>
<keyword evidence="3" id="KW-1003">Cell membrane</keyword>
<feature type="transmembrane region" description="Helical" evidence="8">
    <location>
        <begin position="767"/>
        <end position="788"/>
    </location>
</feature>
<dbReference type="PANTHER" id="PTHR12308:SF87">
    <property type="entry name" value="ANOCTAMIN"/>
    <property type="match status" value="1"/>
</dbReference>
<dbReference type="GO" id="GO:0046983">
    <property type="term" value="F:protein dimerization activity"/>
    <property type="evidence" value="ECO:0007669"/>
    <property type="project" value="InterPro"/>
</dbReference>
<feature type="transmembrane region" description="Helical" evidence="8">
    <location>
        <begin position="313"/>
        <end position="331"/>
    </location>
</feature>
<keyword evidence="5 8" id="KW-1133">Transmembrane helix</keyword>
<feature type="domain" description="Anoctamin transmembrane" evidence="10">
    <location>
        <begin position="670"/>
        <end position="1069"/>
    </location>
</feature>
<name>A0A1I8I2Z0_9PLAT</name>
<feature type="transmembrane region" description="Helical" evidence="8">
    <location>
        <begin position="1025"/>
        <end position="1046"/>
    </location>
</feature>
<dbReference type="Proteomes" id="UP000095280">
    <property type="component" value="Unplaced"/>
</dbReference>
<protein>
    <recommendedName>
        <fullName evidence="8">Anoctamin</fullName>
    </recommendedName>
</protein>
<evidence type="ECO:0000256" key="3">
    <source>
        <dbReference type="ARBA" id="ARBA00022475"/>
    </source>
</evidence>
<comment type="caution">
    <text evidence="8">Lacks conserved residue(s) required for the propagation of feature annotation.</text>
</comment>
<accession>A0A1I8I2Z0</accession>
<evidence type="ECO:0000256" key="6">
    <source>
        <dbReference type="ARBA" id="ARBA00023136"/>
    </source>
</evidence>
<dbReference type="InterPro" id="IPR012295">
    <property type="entry name" value="TBP_dom_sf"/>
</dbReference>